<dbReference type="PANTHER" id="PTHR47634">
    <property type="entry name" value="PROTEIN KINASE DOMAIN-CONTAINING PROTEIN-RELATED"/>
    <property type="match status" value="1"/>
</dbReference>
<organism evidence="9 10">
    <name type="scientific">Tricholomella constricta</name>
    <dbReference type="NCBI Taxonomy" id="117010"/>
    <lineage>
        <taxon>Eukaryota</taxon>
        <taxon>Fungi</taxon>
        <taxon>Dikarya</taxon>
        <taxon>Basidiomycota</taxon>
        <taxon>Agaricomycotina</taxon>
        <taxon>Agaricomycetes</taxon>
        <taxon>Agaricomycetidae</taxon>
        <taxon>Agaricales</taxon>
        <taxon>Tricholomatineae</taxon>
        <taxon>Lyophyllaceae</taxon>
        <taxon>Tricholomella</taxon>
    </lineage>
</organism>
<keyword evidence="10" id="KW-1185">Reference proteome</keyword>
<keyword evidence="3" id="KW-0808">Transferase</keyword>
<evidence type="ECO:0000256" key="3">
    <source>
        <dbReference type="ARBA" id="ARBA00022679"/>
    </source>
</evidence>
<proteinExistence type="predicted"/>
<name>A0A8H5HND1_9AGAR</name>
<dbReference type="GO" id="GO:0005524">
    <property type="term" value="F:ATP binding"/>
    <property type="evidence" value="ECO:0007669"/>
    <property type="project" value="UniProtKB-KW"/>
</dbReference>
<dbReference type="OrthoDB" id="2649at2759"/>
<comment type="caution">
    <text evidence="9">The sequence shown here is derived from an EMBL/GenBank/DDBJ whole genome shotgun (WGS) entry which is preliminary data.</text>
</comment>
<dbReference type="GO" id="GO:0050684">
    <property type="term" value="P:regulation of mRNA processing"/>
    <property type="evidence" value="ECO:0007669"/>
    <property type="project" value="TreeGrafter"/>
</dbReference>
<accession>A0A8H5HND1</accession>
<evidence type="ECO:0000256" key="7">
    <source>
        <dbReference type="ARBA" id="ARBA00047899"/>
    </source>
</evidence>
<dbReference type="Proteomes" id="UP000565441">
    <property type="component" value="Unassembled WGS sequence"/>
</dbReference>
<keyword evidence="2" id="KW-0723">Serine/threonine-protein kinase</keyword>
<evidence type="ECO:0000256" key="8">
    <source>
        <dbReference type="ARBA" id="ARBA00048679"/>
    </source>
</evidence>
<dbReference type="GO" id="GO:0005634">
    <property type="term" value="C:nucleus"/>
    <property type="evidence" value="ECO:0007669"/>
    <property type="project" value="TreeGrafter"/>
</dbReference>
<evidence type="ECO:0000256" key="5">
    <source>
        <dbReference type="ARBA" id="ARBA00022777"/>
    </source>
</evidence>
<dbReference type="GO" id="GO:0005737">
    <property type="term" value="C:cytoplasm"/>
    <property type="evidence" value="ECO:0007669"/>
    <property type="project" value="TreeGrafter"/>
</dbReference>
<dbReference type="EMBL" id="JAACJP010000002">
    <property type="protein sequence ID" value="KAF5386579.1"/>
    <property type="molecule type" value="Genomic_DNA"/>
</dbReference>
<dbReference type="InterPro" id="IPR051334">
    <property type="entry name" value="SRPK"/>
</dbReference>
<evidence type="ECO:0000313" key="10">
    <source>
        <dbReference type="Proteomes" id="UP000565441"/>
    </source>
</evidence>
<evidence type="ECO:0000313" key="9">
    <source>
        <dbReference type="EMBL" id="KAF5386579.1"/>
    </source>
</evidence>
<comment type="catalytic activity">
    <reaction evidence="8">
        <text>L-seryl-[protein] + ATP = O-phospho-L-seryl-[protein] + ADP + H(+)</text>
        <dbReference type="Rhea" id="RHEA:17989"/>
        <dbReference type="Rhea" id="RHEA-COMP:9863"/>
        <dbReference type="Rhea" id="RHEA-COMP:11604"/>
        <dbReference type="ChEBI" id="CHEBI:15378"/>
        <dbReference type="ChEBI" id="CHEBI:29999"/>
        <dbReference type="ChEBI" id="CHEBI:30616"/>
        <dbReference type="ChEBI" id="CHEBI:83421"/>
        <dbReference type="ChEBI" id="CHEBI:456216"/>
        <dbReference type="EC" id="2.7.11.1"/>
    </reaction>
</comment>
<reference evidence="9 10" key="1">
    <citation type="journal article" date="2020" name="ISME J.">
        <title>Uncovering the hidden diversity of litter-decomposition mechanisms in mushroom-forming fungi.</title>
        <authorList>
            <person name="Floudas D."/>
            <person name="Bentzer J."/>
            <person name="Ahren D."/>
            <person name="Johansson T."/>
            <person name="Persson P."/>
            <person name="Tunlid A."/>
        </authorList>
    </citation>
    <scope>NUCLEOTIDE SEQUENCE [LARGE SCALE GENOMIC DNA]</scope>
    <source>
        <strain evidence="9 10">CBS 661.87</strain>
    </source>
</reference>
<dbReference type="PANTHER" id="PTHR47634:SF9">
    <property type="entry name" value="PROTEIN KINASE DOMAIN-CONTAINING PROTEIN-RELATED"/>
    <property type="match status" value="1"/>
</dbReference>
<evidence type="ECO:0000256" key="4">
    <source>
        <dbReference type="ARBA" id="ARBA00022741"/>
    </source>
</evidence>
<evidence type="ECO:0000256" key="2">
    <source>
        <dbReference type="ARBA" id="ARBA00022527"/>
    </source>
</evidence>
<protein>
    <recommendedName>
        <fullName evidence="1">non-specific serine/threonine protein kinase</fullName>
        <ecNumber evidence="1">2.7.11.1</ecNumber>
    </recommendedName>
</protein>
<dbReference type="AlphaFoldDB" id="A0A8H5HND1"/>
<evidence type="ECO:0000256" key="6">
    <source>
        <dbReference type="ARBA" id="ARBA00022840"/>
    </source>
</evidence>
<gene>
    <name evidence="9" type="ORF">D9615_002149</name>
</gene>
<sequence length="162" mass="18142">MLTDVRFYQLLIFELITGGDYLFDPASGSRYSKDDEHIAQIMELMERYVHCAVFEALGFGVGFAVPSLAASHFSLTQSAYKTDQTRPERALSPSPPTGELRYVNKLRYWPLSSVLHDKYVFAAADAEALSAFLSPMLRLHPRPRTSSIIDGWTGSSSRARSM</sequence>
<dbReference type="Gene3D" id="1.10.510.10">
    <property type="entry name" value="Transferase(Phosphotransferase) domain 1"/>
    <property type="match status" value="1"/>
</dbReference>
<dbReference type="GO" id="GO:0004674">
    <property type="term" value="F:protein serine/threonine kinase activity"/>
    <property type="evidence" value="ECO:0007669"/>
    <property type="project" value="UniProtKB-KW"/>
</dbReference>
<dbReference type="EC" id="2.7.11.1" evidence="1"/>
<dbReference type="GO" id="GO:0000245">
    <property type="term" value="P:spliceosomal complex assembly"/>
    <property type="evidence" value="ECO:0007669"/>
    <property type="project" value="TreeGrafter"/>
</dbReference>
<evidence type="ECO:0000256" key="1">
    <source>
        <dbReference type="ARBA" id="ARBA00012513"/>
    </source>
</evidence>
<keyword evidence="6" id="KW-0067">ATP-binding</keyword>
<comment type="catalytic activity">
    <reaction evidence="7">
        <text>L-threonyl-[protein] + ATP = O-phospho-L-threonyl-[protein] + ADP + H(+)</text>
        <dbReference type="Rhea" id="RHEA:46608"/>
        <dbReference type="Rhea" id="RHEA-COMP:11060"/>
        <dbReference type="Rhea" id="RHEA-COMP:11605"/>
        <dbReference type="ChEBI" id="CHEBI:15378"/>
        <dbReference type="ChEBI" id="CHEBI:30013"/>
        <dbReference type="ChEBI" id="CHEBI:30616"/>
        <dbReference type="ChEBI" id="CHEBI:61977"/>
        <dbReference type="ChEBI" id="CHEBI:456216"/>
        <dbReference type="EC" id="2.7.11.1"/>
    </reaction>
</comment>
<keyword evidence="5" id="KW-0418">Kinase</keyword>
<keyword evidence="4" id="KW-0547">Nucleotide-binding</keyword>